<sequence length="413" mass="42700">MGFGWLAGAHAAHRRTGTVLAVAVAMVLGLLSTPVAGAVPYPDQDPFYAAPADLASQPNGALLGVRSISVFGLPLPVSAWQLRYRTTDSADHPILDVTTVVVPTTTWDKGPRPLLSYQVPEDSLGTRCAPSFAFSGGHDPGVVNTLLDVPFMTAALLRGWALAISDYEGPYSRFLDGPGAGRAVLDGIRAALSFAPGGVQTASPVGAWGYSGGAFATLWAAQLRSSYAPQVRFAGISAGGVPADIAAIAQRVDGGGQAGLALLILMALTRNHPDSGLSGALNDRGRALLAANATACGSNLVPQYVNARVDSFSRTPDLLGSKEFRGTTAANELGVEAPDSPMYLYHSNSDDVIPVAGFSRLVDRYCALGARLTAIHSIFPTHNGAAAGEALGGMNFLADRFDGQPVTAGCTVR</sequence>
<dbReference type="Gene3D" id="1.10.260.130">
    <property type="match status" value="1"/>
</dbReference>
<name>A0A7K0D1Y3_9NOCA</name>
<dbReference type="EMBL" id="WEGK01000004">
    <property type="protein sequence ID" value="MQY19262.1"/>
    <property type="molecule type" value="Genomic_DNA"/>
</dbReference>
<accession>A0A7K0D1Y3</accession>
<dbReference type="GO" id="GO:0004806">
    <property type="term" value="F:triacylglycerol lipase activity"/>
    <property type="evidence" value="ECO:0007669"/>
    <property type="project" value="InterPro"/>
</dbReference>
<evidence type="ECO:0000313" key="1">
    <source>
        <dbReference type="EMBL" id="MQY19262.1"/>
    </source>
</evidence>
<dbReference type="SUPFAM" id="SSF53474">
    <property type="entry name" value="alpha/beta-Hydrolases"/>
    <property type="match status" value="1"/>
</dbReference>
<dbReference type="RefSeq" id="WP_153410065.1">
    <property type="nucleotide sequence ID" value="NZ_WEGK01000004.1"/>
</dbReference>
<dbReference type="GO" id="GO:0016042">
    <property type="term" value="P:lipid catabolic process"/>
    <property type="evidence" value="ECO:0007669"/>
    <property type="project" value="InterPro"/>
</dbReference>
<reference evidence="1 2" key="1">
    <citation type="submission" date="2019-10" db="EMBL/GenBank/DDBJ databases">
        <title>Nocardia macrotermitis sp. nov. and Nocardia aurantia sp. nov., isolated from the gut of fungus growing-termite Macrotermes natalensis.</title>
        <authorList>
            <person name="Benndorf R."/>
            <person name="Schwitalla J."/>
            <person name="Martin K."/>
            <person name="De Beer W."/>
            <person name="Kaster A.-K."/>
            <person name="Vollmers J."/>
            <person name="Poulsen M."/>
            <person name="Beemelmanns C."/>
        </authorList>
    </citation>
    <scope>NUCLEOTIDE SEQUENCE [LARGE SCALE GENOMIC DNA]</scope>
    <source>
        <strain evidence="1 2">RB20</strain>
    </source>
</reference>
<dbReference type="OrthoDB" id="9798122at2"/>
<gene>
    <name evidence="1" type="ORF">NRB20_23470</name>
</gene>
<dbReference type="Proteomes" id="UP000438448">
    <property type="component" value="Unassembled WGS sequence"/>
</dbReference>
<dbReference type="PANTHER" id="PTHR34853">
    <property type="match status" value="1"/>
</dbReference>
<keyword evidence="2" id="KW-1185">Reference proteome</keyword>
<proteinExistence type="predicted"/>
<dbReference type="AlphaFoldDB" id="A0A7K0D1Y3"/>
<dbReference type="PIRSF" id="PIRSF029171">
    <property type="entry name" value="Esterase_LipA"/>
    <property type="match status" value="1"/>
</dbReference>
<dbReference type="Pfam" id="PF03583">
    <property type="entry name" value="LIP"/>
    <property type="match status" value="1"/>
</dbReference>
<dbReference type="InterPro" id="IPR029058">
    <property type="entry name" value="AB_hydrolase_fold"/>
</dbReference>
<dbReference type="PANTHER" id="PTHR34853:SF1">
    <property type="entry name" value="LIPASE 5"/>
    <property type="match status" value="1"/>
</dbReference>
<organism evidence="1 2">
    <name type="scientific">Nocardia macrotermitis</name>
    <dbReference type="NCBI Taxonomy" id="2585198"/>
    <lineage>
        <taxon>Bacteria</taxon>
        <taxon>Bacillati</taxon>
        <taxon>Actinomycetota</taxon>
        <taxon>Actinomycetes</taxon>
        <taxon>Mycobacteriales</taxon>
        <taxon>Nocardiaceae</taxon>
        <taxon>Nocardia</taxon>
    </lineage>
</organism>
<dbReference type="Gene3D" id="3.40.50.1820">
    <property type="entry name" value="alpha/beta hydrolase"/>
    <property type="match status" value="1"/>
</dbReference>
<protein>
    <submittedName>
        <fullName evidence="1">Putative inactive lipase</fullName>
    </submittedName>
</protein>
<dbReference type="InterPro" id="IPR005152">
    <property type="entry name" value="Lipase_secreted"/>
</dbReference>
<evidence type="ECO:0000313" key="2">
    <source>
        <dbReference type="Proteomes" id="UP000438448"/>
    </source>
</evidence>
<comment type="caution">
    <text evidence="1">The sequence shown here is derived from an EMBL/GenBank/DDBJ whole genome shotgun (WGS) entry which is preliminary data.</text>
</comment>